<organism evidence="9 10">
    <name type="scientific">Emiliania huxleyi (strain CCMP1516)</name>
    <dbReference type="NCBI Taxonomy" id="280463"/>
    <lineage>
        <taxon>Eukaryota</taxon>
        <taxon>Haptista</taxon>
        <taxon>Haptophyta</taxon>
        <taxon>Prymnesiophyceae</taxon>
        <taxon>Isochrysidales</taxon>
        <taxon>Noelaerhabdaceae</taxon>
        <taxon>Emiliania</taxon>
    </lineage>
</organism>
<evidence type="ECO:0000313" key="9">
    <source>
        <dbReference type="EnsemblProtists" id="EOD24488"/>
    </source>
</evidence>
<dbReference type="PANTHER" id="PTHR23503">
    <property type="entry name" value="SOLUTE CARRIER FAMILY 2"/>
    <property type="match status" value="1"/>
</dbReference>
<feature type="domain" description="Major facilitator superfamily (MFS) profile" evidence="8">
    <location>
        <begin position="61"/>
        <end position="507"/>
    </location>
</feature>
<feature type="transmembrane region" description="Helical" evidence="7">
    <location>
        <begin position="479"/>
        <end position="500"/>
    </location>
</feature>
<dbReference type="EnsemblProtists" id="EOD24488">
    <property type="protein sequence ID" value="EOD24488"/>
    <property type="gene ID" value="EMIHUDRAFT_469305"/>
</dbReference>
<dbReference type="OMA" id="VMVVFAC"/>
<keyword evidence="10" id="KW-1185">Reference proteome</keyword>
<evidence type="ECO:0000256" key="6">
    <source>
        <dbReference type="SAM" id="MobiDB-lite"/>
    </source>
</evidence>
<keyword evidence="4 7" id="KW-1133">Transmembrane helix</keyword>
<accession>A0A0D3JLV3</accession>
<dbReference type="PANTHER" id="PTHR23503:SF8">
    <property type="entry name" value="FACILITATED GLUCOSE TRANSPORTER PROTEIN 1"/>
    <property type="match status" value="1"/>
</dbReference>
<keyword evidence="5 7" id="KW-0472">Membrane</keyword>
<dbReference type="InterPro" id="IPR005828">
    <property type="entry name" value="MFS_sugar_transport-like"/>
</dbReference>
<dbReference type="PROSITE" id="PS50850">
    <property type="entry name" value="MFS"/>
    <property type="match status" value="1"/>
</dbReference>
<dbReference type="AlphaFoldDB" id="A0A0D3JLV3"/>
<feature type="region of interest" description="Disordered" evidence="6">
    <location>
        <begin position="527"/>
        <end position="547"/>
    </location>
</feature>
<dbReference type="InterPro" id="IPR036259">
    <property type="entry name" value="MFS_trans_sf"/>
</dbReference>
<dbReference type="HOGENOM" id="CLU_001265_30_5_1"/>
<feature type="transmembrane region" description="Helical" evidence="7">
    <location>
        <begin position="173"/>
        <end position="190"/>
    </location>
</feature>
<feature type="transmembrane region" description="Helical" evidence="7">
    <location>
        <begin position="56"/>
        <end position="77"/>
    </location>
</feature>
<reference evidence="10" key="1">
    <citation type="journal article" date="2013" name="Nature">
        <title>Pan genome of the phytoplankton Emiliania underpins its global distribution.</title>
        <authorList>
            <person name="Read B.A."/>
            <person name="Kegel J."/>
            <person name="Klute M.J."/>
            <person name="Kuo A."/>
            <person name="Lefebvre S.C."/>
            <person name="Maumus F."/>
            <person name="Mayer C."/>
            <person name="Miller J."/>
            <person name="Monier A."/>
            <person name="Salamov A."/>
            <person name="Young J."/>
            <person name="Aguilar M."/>
            <person name="Claverie J.M."/>
            <person name="Frickenhaus S."/>
            <person name="Gonzalez K."/>
            <person name="Herman E.K."/>
            <person name="Lin Y.C."/>
            <person name="Napier J."/>
            <person name="Ogata H."/>
            <person name="Sarno A.F."/>
            <person name="Shmutz J."/>
            <person name="Schroeder D."/>
            <person name="de Vargas C."/>
            <person name="Verret F."/>
            <person name="von Dassow P."/>
            <person name="Valentin K."/>
            <person name="Van de Peer Y."/>
            <person name="Wheeler G."/>
            <person name="Dacks J.B."/>
            <person name="Delwiche C.F."/>
            <person name="Dyhrman S.T."/>
            <person name="Glockner G."/>
            <person name="John U."/>
            <person name="Richards T."/>
            <person name="Worden A.Z."/>
            <person name="Zhang X."/>
            <person name="Grigoriev I.V."/>
            <person name="Allen A.E."/>
            <person name="Bidle K."/>
            <person name="Borodovsky M."/>
            <person name="Bowler C."/>
            <person name="Brownlee C."/>
            <person name="Cock J.M."/>
            <person name="Elias M."/>
            <person name="Gladyshev V.N."/>
            <person name="Groth M."/>
            <person name="Guda C."/>
            <person name="Hadaegh A."/>
            <person name="Iglesias-Rodriguez M.D."/>
            <person name="Jenkins J."/>
            <person name="Jones B.M."/>
            <person name="Lawson T."/>
            <person name="Leese F."/>
            <person name="Lindquist E."/>
            <person name="Lobanov A."/>
            <person name="Lomsadze A."/>
            <person name="Malik S.B."/>
            <person name="Marsh M.E."/>
            <person name="Mackinder L."/>
            <person name="Mock T."/>
            <person name="Mueller-Roeber B."/>
            <person name="Pagarete A."/>
            <person name="Parker M."/>
            <person name="Probert I."/>
            <person name="Quesneville H."/>
            <person name="Raines C."/>
            <person name="Rensing S.A."/>
            <person name="Riano-Pachon D.M."/>
            <person name="Richier S."/>
            <person name="Rokitta S."/>
            <person name="Shiraiwa Y."/>
            <person name="Soanes D.M."/>
            <person name="van der Giezen M."/>
            <person name="Wahlund T.M."/>
            <person name="Williams B."/>
            <person name="Wilson W."/>
            <person name="Wolfe G."/>
            <person name="Wurch L.L."/>
        </authorList>
    </citation>
    <scope>NUCLEOTIDE SEQUENCE</scope>
</reference>
<dbReference type="GeneID" id="17270032"/>
<keyword evidence="2" id="KW-0813">Transport</keyword>
<dbReference type="PaxDb" id="2903-EOD24488"/>
<feature type="transmembrane region" description="Helical" evidence="7">
    <location>
        <begin position="230"/>
        <end position="253"/>
    </location>
</feature>
<reference evidence="9" key="2">
    <citation type="submission" date="2024-10" db="UniProtKB">
        <authorList>
            <consortium name="EnsemblProtists"/>
        </authorList>
    </citation>
    <scope>IDENTIFICATION</scope>
</reference>
<protein>
    <recommendedName>
        <fullName evidence="8">Major facilitator superfamily (MFS) profile domain-containing protein</fullName>
    </recommendedName>
</protein>
<proteinExistence type="predicted"/>
<dbReference type="InterPro" id="IPR045263">
    <property type="entry name" value="GLUT"/>
</dbReference>
<evidence type="ECO:0000256" key="4">
    <source>
        <dbReference type="ARBA" id="ARBA00022989"/>
    </source>
</evidence>
<dbReference type="RefSeq" id="XP_005776917.1">
    <property type="nucleotide sequence ID" value="XM_005776860.1"/>
</dbReference>
<evidence type="ECO:0000259" key="8">
    <source>
        <dbReference type="PROSITE" id="PS50850"/>
    </source>
</evidence>
<dbReference type="SUPFAM" id="SSF103473">
    <property type="entry name" value="MFS general substrate transporter"/>
    <property type="match status" value="1"/>
</dbReference>
<dbReference type="InterPro" id="IPR020846">
    <property type="entry name" value="MFS_dom"/>
</dbReference>
<feature type="transmembrane region" description="Helical" evidence="7">
    <location>
        <begin position="380"/>
        <end position="401"/>
    </location>
</feature>
<dbReference type="Gene3D" id="1.20.1250.20">
    <property type="entry name" value="MFS general substrate transporter like domains"/>
    <property type="match status" value="1"/>
</dbReference>
<evidence type="ECO:0000256" key="5">
    <source>
        <dbReference type="ARBA" id="ARBA00023136"/>
    </source>
</evidence>
<evidence type="ECO:0000256" key="2">
    <source>
        <dbReference type="ARBA" id="ARBA00022448"/>
    </source>
</evidence>
<feature type="transmembrane region" description="Helical" evidence="7">
    <location>
        <begin position="202"/>
        <end position="224"/>
    </location>
</feature>
<dbReference type="GO" id="GO:0016020">
    <property type="term" value="C:membrane"/>
    <property type="evidence" value="ECO:0007669"/>
    <property type="project" value="UniProtKB-SubCell"/>
</dbReference>
<feature type="transmembrane region" description="Helical" evidence="7">
    <location>
        <begin position="413"/>
        <end position="430"/>
    </location>
</feature>
<dbReference type="eggNOG" id="KOG0569">
    <property type="taxonomic scope" value="Eukaryota"/>
</dbReference>
<dbReference type="Proteomes" id="UP000013827">
    <property type="component" value="Unassembled WGS sequence"/>
</dbReference>
<dbReference type="Pfam" id="PF00083">
    <property type="entry name" value="Sugar_tr"/>
    <property type="match status" value="1"/>
</dbReference>
<feature type="transmembrane region" description="Helical" evidence="7">
    <location>
        <begin position="97"/>
        <end position="121"/>
    </location>
</feature>
<evidence type="ECO:0000313" key="10">
    <source>
        <dbReference type="Proteomes" id="UP000013827"/>
    </source>
</evidence>
<evidence type="ECO:0000256" key="1">
    <source>
        <dbReference type="ARBA" id="ARBA00004141"/>
    </source>
</evidence>
<evidence type="ECO:0000256" key="3">
    <source>
        <dbReference type="ARBA" id="ARBA00022692"/>
    </source>
</evidence>
<keyword evidence="3 7" id="KW-0812">Transmembrane</keyword>
<dbReference type="GO" id="GO:0015149">
    <property type="term" value="F:hexose transmembrane transporter activity"/>
    <property type="evidence" value="ECO:0007669"/>
    <property type="project" value="TreeGrafter"/>
</dbReference>
<dbReference type="InterPro" id="IPR003663">
    <property type="entry name" value="Sugar/inositol_transpt"/>
</dbReference>
<feature type="transmembrane region" description="Helical" evidence="7">
    <location>
        <begin position="128"/>
        <end position="153"/>
    </location>
</feature>
<comment type="subcellular location">
    <subcellularLocation>
        <location evidence="1">Membrane</location>
        <topology evidence="1">Multi-pass membrane protein</topology>
    </subcellularLocation>
</comment>
<name>A0A0D3JLV3_EMIH1</name>
<sequence length="547" mass="56246">MVTPRSRSGRSRRCRRLLSLFYLDWSSPRCADDCASAAATAGRDVAIGGAAAKSSLGLAAAAFVASLSSFQFGYATGILNVPQRIITTDLGLDKDSISWAVVVSIWALGGLLGAQVAAVVADSRGRRPLLALSGLTCGTSGLVAFCAGTASLAAGPESVGGRSALCLLVLSRFISGGGCGMATVAAPLYLGEIATTETRGALGSLAQLSVVVAIVVAQGLAALITHHLGLHWRLVLGLPAFIGAAQLALLPLLPETPRYLLSRGLAQGGEARGEAREALRLLRPRGGQASEAVEAELAALEQELGAGAGGGGRRGVLLLWRDSPSLRLPLLNAAAMMVGQQLSGINAVFYYSTTFFSSAGLDSPVAGTLLASAVNPLGSISAVGIGGMFLSSVGVTAALIGKARASAHHEDDWSLNWLSVSFVLCFVIAFELGPGPIPWQIGAEIFPEHARAAAMSAAAALNWVCNAAVGLGFPAMSSALGSLVFLPFAAVLLLWLLFTARFTPETRGRSVDEIQVEFRRLAALGSRKPARAEGDGVPLSSIRQPQG</sequence>
<dbReference type="KEGG" id="ehx:EMIHUDRAFT_469305"/>
<dbReference type="PRINTS" id="PR00171">
    <property type="entry name" value="SUGRTRNSPORT"/>
</dbReference>
<evidence type="ECO:0000256" key="7">
    <source>
        <dbReference type="SAM" id="Phobius"/>
    </source>
</evidence>